<dbReference type="AlphaFoldDB" id="A0A0D8L5R2"/>
<organism evidence="1 2">
    <name type="scientific">Morganella morganii</name>
    <name type="common">Proteus morganii</name>
    <dbReference type="NCBI Taxonomy" id="582"/>
    <lineage>
        <taxon>Bacteria</taxon>
        <taxon>Pseudomonadati</taxon>
        <taxon>Pseudomonadota</taxon>
        <taxon>Gammaproteobacteria</taxon>
        <taxon>Enterobacterales</taxon>
        <taxon>Morganellaceae</taxon>
        <taxon>Morganella</taxon>
    </lineage>
</organism>
<reference evidence="1 2" key="1">
    <citation type="submission" date="2015-02" db="EMBL/GenBank/DDBJ databases">
        <title>Whole genome shotgun sequencing of cultured foodborne pathogen.</title>
        <authorList>
            <person name="Timme R."/>
            <person name="Allard M.W."/>
            <person name="Strain E."/>
            <person name="Evans P.S."/>
            <person name="Brown E."/>
        </authorList>
    </citation>
    <scope>NUCLEOTIDE SEQUENCE [LARGE SCALE GENOMIC DNA]</scope>
    <source>
        <strain evidence="1 2">GCSL-TSO-24</strain>
    </source>
</reference>
<accession>A0A0D8L5R2</accession>
<dbReference type="PATRIC" id="fig|582.24.peg.5805"/>
<gene>
    <name evidence="1" type="ORF">UA45_18180</name>
</gene>
<evidence type="ECO:0000313" key="2">
    <source>
        <dbReference type="Proteomes" id="UP000032582"/>
    </source>
</evidence>
<comment type="caution">
    <text evidence="1">The sequence shown here is derived from an EMBL/GenBank/DDBJ whole genome shotgun (WGS) entry which is preliminary data.</text>
</comment>
<proteinExistence type="predicted"/>
<protein>
    <submittedName>
        <fullName evidence="1">Uncharacterized protein</fullName>
    </submittedName>
</protein>
<sequence>MDALRAKYGQGLIDSAKNGFSPNTSSGAAMPLRMRNGSVSIFRSRMSGLSLLMPDCLRFVLCQSEPA</sequence>
<name>A0A0D8L5R2_MORMO</name>
<dbReference type="EMBL" id="JZSH01000304">
    <property type="protein sequence ID" value="KJF76521.1"/>
    <property type="molecule type" value="Genomic_DNA"/>
</dbReference>
<evidence type="ECO:0000313" key="1">
    <source>
        <dbReference type="EMBL" id="KJF76521.1"/>
    </source>
</evidence>
<dbReference type="Proteomes" id="UP000032582">
    <property type="component" value="Unassembled WGS sequence"/>
</dbReference>